<organism evidence="2 3">
    <name type="scientific">Microtus ochrogaster</name>
    <name type="common">Prairie vole</name>
    <dbReference type="NCBI Taxonomy" id="79684"/>
    <lineage>
        <taxon>Eukaryota</taxon>
        <taxon>Metazoa</taxon>
        <taxon>Chordata</taxon>
        <taxon>Craniata</taxon>
        <taxon>Vertebrata</taxon>
        <taxon>Euteleostomi</taxon>
        <taxon>Mammalia</taxon>
        <taxon>Eutheria</taxon>
        <taxon>Euarchontoglires</taxon>
        <taxon>Glires</taxon>
        <taxon>Rodentia</taxon>
        <taxon>Myomorpha</taxon>
        <taxon>Muroidea</taxon>
        <taxon>Cricetidae</taxon>
        <taxon>Arvicolinae</taxon>
        <taxon>Microtus</taxon>
    </lineage>
</organism>
<comment type="caution">
    <text evidence="2">The sequence shown here is derived from an EMBL/GenBank/DDBJ whole genome shotgun (WGS) entry which is preliminary data.</text>
</comment>
<reference evidence="2" key="1">
    <citation type="submission" date="2020-03" db="EMBL/GenBank/DDBJ databases">
        <title>Studies in the Genomics of Life Span.</title>
        <authorList>
            <person name="Glass D."/>
        </authorList>
    </citation>
    <scope>NUCLEOTIDE SEQUENCE</scope>
    <source>
        <strain evidence="2">LTLLF</strain>
        <tissue evidence="2">Muscle</tissue>
    </source>
</reference>
<dbReference type="PANTHER" id="PTHR16238">
    <property type="entry name" value="GEM-ASSOCIATED PROTEIN 8"/>
    <property type="match status" value="1"/>
</dbReference>
<dbReference type="PANTHER" id="PTHR16238:SF7">
    <property type="entry name" value="GEM-ASSOCIATED PROTEIN 8"/>
    <property type="match status" value="1"/>
</dbReference>
<dbReference type="AlphaFoldDB" id="A0A8J6FZ75"/>
<evidence type="ECO:0000313" key="2">
    <source>
        <dbReference type="EMBL" id="KAH0501676.1"/>
    </source>
</evidence>
<proteinExistence type="predicted"/>
<dbReference type="GO" id="GO:0032797">
    <property type="term" value="C:SMN complex"/>
    <property type="evidence" value="ECO:0007669"/>
    <property type="project" value="InterPro"/>
</dbReference>
<protein>
    <submittedName>
        <fullName evidence="2">Gem-associated protein 8</fullName>
    </submittedName>
</protein>
<feature type="region of interest" description="Disordered" evidence="1">
    <location>
        <begin position="15"/>
        <end position="68"/>
    </location>
</feature>
<accession>A0A8J6FZ75</accession>
<feature type="compositionally biased region" description="Basic and acidic residues" evidence="1">
    <location>
        <begin position="15"/>
        <end position="29"/>
    </location>
</feature>
<gene>
    <name evidence="2" type="ORF">LTLLF_196040</name>
</gene>
<dbReference type="Proteomes" id="UP000710432">
    <property type="component" value="Unassembled WGS sequence"/>
</dbReference>
<dbReference type="GO" id="GO:0000387">
    <property type="term" value="P:spliceosomal snRNP assembly"/>
    <property type="evidence" value="ECO:0007669"/>
    <property type="project" value="InterPro"/>
</dbReference>
<dbReference type="InterPro" id="IPR034754">
    <property type="entry name" value="GEMIN8"/>
</dbReference>
<evidence type="ECO:0000313" key="3">
    <source>
        <dbReference type="Proteomes" id="UP000710432"/>
    </source>
</evidence>
<name>A0A8J6FZ75_MICOH</name>
<dbReference type="Pfam" id="PF15348">
    <property type="entry name" value="GEMIN8"/>
    <property type="match status" value="1"/>
</dbReference>
<sequence length="68" mass="7986">MGIAEELRQYFLEAEKHREEQRQQPKLDVEQAPGGYVNTDHDLYHNRHPSVDQWNPVRGAPGHSIRPR</sequence>
<evidence type="ECO:0000256" key="1">
    <source>
        <dbReference type="SAM" id="MobiDB-lite"/>
    </source>
</evidence>
<dbReference type="EMBL" id="JAATJU010026499">
    <property type="protein sequence ID" value="KAH0501676.1"/>
    <property type="molecule type" value="Genomic_DNA"/>
</dbReference>